<dbReference type="EMBL" id="CP025746">
    <property type="protein sequence ID" value="QAA31471.1"/>
    <property type="molecule type" value="Genomic_DNA"/>
</dbReference>
<reference evidence="1 2" key="1">
    <citation type="submission" date="2018-01" db="EMBL/GenBank/DDBJ databases">
        <title>Genome Sequencing and Assembly of Anaerobacter polyendosporus strain CT4.</title>
        <authorList>
            <person name="Tachaapaikoon C."/>
            <person name="Sutheeworapong S."/>
            <person name="Jenjaroenpun P."/>
            <person name="Wongsurawat T."/>
            <person name="Nookeaw I."/>
            <person name="Cheawchanlertfa P."/>
            <person name="Kosugi A."/>
            <person name="Cheevadhanarak S."/>
            <person name="Ratanakhanokchai K."/>
        </authorList>
    </citation>
    <scope>NUCLEOTIDE SEQUENCE [LARGE SCALE GENOMIC DNA]</scope>
    <source>
        <strain evidence="1 2">CT4</strain>
    </source>
</reference>
<dbReference type="RefSeq" id="WP_128212284.1">
    <property type="nucleotide sequence ID" value="NZ_CP025746.1"/>
</dbReference>
<name>A0A3R5QS83_9CLOT</name>
<evidence type="ECO:0008006" key="3">
    <source>
        <dbReference type="Google" id="ProtNLM"/>
    </source>
</evidence>
<organism evidence="1 2">
    <name type="scientific">Clostridium manihotivorum</name>
    <dbReference type="NCBI Taxonomy" id="2320868"/>
    <lineage>
        <taxon>Bacteria</taxon>
        <taxon>Bacillati</taxon>
        <taxon>Bacillota</taxon>
        <taxon>Clostridia</taxon>
        <taxon>Eubacteriales</taxon>
        <taxon>Clostridiaceae</taxon>
        <taxon>Clostridium</taxon>
    </lineage>
</organism>
<dbReference type="AlphaFoldDB" id="A0A3R5QS83"/>
<keyword evidence="2" id="KW-1185">Reference proteome</keyword>
<proteinExistence type="predicted"/>
<sequence length="131" mass="15534">MYYYFRYYRKKAIIRNIIKGYIGVDELTYMMREYMDINENIGVENKILVLDTSNLELIKSEVTDMYCEFLVSLSKEKWSISIIILPKSIIGSYQLKKFIKKSGINPVFVNNNKEAINVIKDFSRNKYQNCI</sequence>
<dbReference type="Proteomes" id="UP000286268">
    <property type="component" value="Chromosome"/>
</dbReference>
<accession>A0A3R5QS83</accession>
<evidence type="ECO:0000313" key="1">
    <source>
        <dbReference type="EMBL" id="QAA31471.1"/>
    </source>
</evidence>
<dbReference type="KEGG" id="cmah:C1I91_07385"/>
<protein>
    <recommendedName>
        <fullName evidence="3">STAS domain-containing protein</fullName>
    </recommendedName>
</protein>
<evidence type="ECO:0000313" key="2">
    <source>
        <dbReference type="Proteomes" id="UP000286268"/>
    </source>
</evidence>
<gene>
    <name evidence="1" type="ORF">C1I91_07385</name>
</gene>